<protein>
    <submittedName>
        <fullName evidence="1">Uncharacterized protein</fullName>
    </submittedName>
</protein>
<evidence type="ECO:0000313" key="1">
    <source>
        <dbReference type="EMBL" id="KAJ6439179.1"/>
    </source>
</evidence>
<organism evidence="1 2">
    <name type="scientific">Purpureocillium lavendulum</name>
    <dbReference type="NCBI Taxonomy" id="1247861"/>
    <lineage>
        <taxon>Eukaryota</taxon>
        <taxon>Fungi</taxon>
        <taxon>Dikarya</taxon>
        <taxon>Ascomycota</taxon>
        <taxon>Pezizomycotina</taxon>
        <taxon>Sordariomycetes</taxon>
        <taxon>Hypocreomycetidae</taxon>
        <taxon>Hypocreales</taxon>
        <taxon>Ophiocordycipitaceae</taxon>
        <taxon>Purpureocillium</taxon>
    </lineage>
</organism>
<accession>A0AB34FIE6</accession>
<dbReference type="Proteomes" id="UP001163105">
    <property type="component" value="Unassembled WGS sequence"/>
</dbReference>
<reference evidence="1" key="1">
    <citation type="submission" date="2023-01" db="EMBL/GenBank/DDBJ databases">
        <title>The growth and conidiation of Purpureocillium lavendulum are regulated by nitrogen source and histone H3K14 acetylation.</title>
        <authorList>
            <person name="Tang P."/>
            <person name="Han J."/>
            <person name="Zhang C."/>
            <person name="Tang P."/>
            <person name="Qi F."/>
            <person name="Zhang K."/>
            <person name="Liang L."/>
        </authorList>
    </citation>
    <scope>NUCLEOTIDE SEQUENCE</scope>
    <source>
        <strain evidence="1">YMF1.00683</strain>
    </source>
</reference>
<gene>
    <name evidence="1" type="ORF">O9K51_08590</name>
</gene>
<name>A0AB34FIE6_9HYPO</name>
<dbReference type="AlphaFoldDB" id="A0AB34FIE6"/>
<sequence length="76" mass="8797">MATPLEISFNDEINIPTGFDFTICWRKCDSHKPHCPDYWHPEKHVCNPANAATSYHLIFEYEGPLLDLLPRLRAKA</sequence>
<comment type="caution">
    <text evidence="1">The sequence shown here is derived from an EMBL/GenBank/DDBJ whole genome shotgun (WGS) entry which is preliminary data.</text>
</comment>
<dbReference type="EMBL" id="JAQHRD010000007">
    <property type="protein sequence ID" value="KAJ6439179.1"/>
    <property type="molecule type" value="Genomic_DNA"/>
</dbReference>
<keyword evidence="2" id="KW-1185">Reference proteome</keyword>
<proteinExistence type="predicted"/>
<evidence type="ECO:0000313" key="2">
    <source>
        <dbReference type="Proteomes" id="UP001163105"/>
    </source>
</evidence>